<dbReference type="InterPro" id="IPR050465">
    <property type="entry name" value="UPF0194_transport"/>
</dbReference>
<sequence>MASKSMRIRIALGCVLLGVAAAGFAALRLPSLFGRHQVAEHVMVSGNIEAHQSVLSVTQVQAPIVYLPFDEGAYVKRGTVLARVDDRLYQRQTEIDRANLNVQLAQVQANINSQSAAQNSVKSDEFDLAEKKTDYGRAEVLAQHEAVSLQARDLARTAERQSAATLAHDHAMEVAAQNAVALAQANVEAARAKLQLDETMLSYTELRAPFDGVIAVREAELGELAGPGVAVFTLDELDHVWLRAYVNEPDIGRVRLGEAADVTTDAWPSRVYRGRVSFISPQAEFTPKTVETHAERVTLVYRVRIDIDNPTHELLPGMPADASIPLVASGK</sequence>
<evidence type="ECO:0000256" key="5">
    <source>
        <dbReference type="ARBA" id="ARBA00023054"/>
    </source>
</evidence>
<dbReference type="EMBL" id="FMYQ01000012">
    <property type="protein sequence ID" value="SDC95984.1"/>
    <property type="molecule type" value="Genomic_DNA"/>
</dbReference>
<dbReference type="GO" id="GO:0042597">
    <property type="term" value="C:periplasmic space"/>
    <property type="evidence" value="ECO:0007669"/>
    <property type="project" value="UniProtKB-SubCell"/>
</dbReference>
<accession>A0A1G6QVM3</accession>
<comment type="similarity">
    <text evidence="2">Belongs to the UPF0194 family.</text>
</comment>
<name>A0A1G6QVM3_9BURK</name>
<dbReference type="Pfam" id="PF25954">
    <property type="entry name" value="Beta-barrel_RND_2"/>
    <property type="match status" value="1"/>
</dbReference>
<dbReference type="PANTHER" id="PTHR32347:SF29">
    <property type="entry name" value="UPF0194 MEMBRANE PROTEIN YBHG"/>
    <property type="match status" value="1"/>
</dbReference>
<proteinExistence type="inferred from homology"/>
<dbReference type="Gene3D" id="2.40.30.170">
    <property type="match status" value="1"/>
</dbReference>
<feature type="domain" description="CusB-like beta-barrel" evidence="6">
    <location>
        <begin position="240"/>
        <end position="323"/>
    </location>
</feature>
<keyword evidence="3" id="KW-0732">Signal</keyword>
<keyword evidence="5" id="KW-0175">Coiled coil</keyword>
<gene>
    <name evidence="7" type="ORF">SAMN05421548_112118</name>
</gene>
<dbReference type="AlphaFoldDB" id="A0A1G6QVM3"/>
<dbReference type="Proteomes" id="UP000198908">
    <property type="component" value="Unassembled WGS sequence"/>
</dbReference>
<protein>
    <submittedName>
        <fullName evidence="7">HlyD family secretion protein</fullName>
    </submittedName>
</protein>
<evidence type="ECO:0000259" key="6">
    <source>
        <dbReference type="Pfam" id="PF25954"/>
    </source>
</evidence>
<comment type="subcellular location">
    <subcellularLocation>
        <location evidence="1">Periplasm</location>
    </subcellularLocation>
</comment>
<organism evidence="7 8">
    <name type="scientific">Paraburkholderia lycopersici</name>
    <dbReference type="NCBI Taxonomy" id="416944"/>
    <lineage>
        <taxon>Bacteria</taxon>
        <taxon>Pseudomonadati</taxon>
        <taxon>Pseudomonadota</taxon>
        <taxon>Betaproteobacteria</taxon>
        <taxon>Burkholderiales</taxon>
        <taxon>Burkholderiaceae</taxon>
        <taxon>Paraburkholderia</taxon>
    </lineage>
</organism>
<reference evidence="8" key="1">
    <citation type="submission" date="2016-09" db="EMBL/GenBank/DDBJ databases">
        <authorList>
            <person name="Varghese N."/>
            <person name="Submissions S."/>
        </authorList>
    </citation>
    <scope>NUCLEOTIDE SEQUENCE [LARGE SCALE GENOMIC DNA]</scope>
    <source>
        <strain evidence="8">TNe-862</strain>
    </source>
</reference>
<keyword evidence="8" id="KW-1185">Reference proteome</keyword>
<evidence type="ECO:0000256" key="3">
    <source>
        <dbReference type="ARBA" id="ARBA00022729"/>
    </source>
</evidence>
<dbReference type="SUPFAM" id="SSF111369">
    <property type="entry name" value="HlyD-like secretion proteins"/>
    <property type="match status" value="1"/>
</dbReference>
<evidence type="ECO:0000256" key="1">
    <source>
        <dbReference type="ARBA" id="ARBA00004418"/>
    </source>
</evidence>
<dbReference type="InterPro" id="IPR058792">
    <property type="entry name" value="Beta-barrel_RND_2"/>
</dbReference>
<dbReference type="PANTHER" id="PTHR32347">
    <property type="entry name" value="EFFLUX SYSTEM COMPONENT YKNX-RELATED"/>
    <property type="match status" value="1"/>
</dbReference>
<evidence type="ECO:0000313" key="8">
    <source>
        <dbReference type="Proteomes" id="UP000198908"/>
    </source>
</evidence>
<keyword evidence="4" id="KW-0574">Periplasm</keyword>
<evidence type="ECO:0000256" key="2">
    <source>
        <dbReference type="ARBA" id="ARBA00010602"/>
    </source>
</evidence>
<evidence type="ECO:0000313" key="7">
    <source>
        <dbReference type="EMBL" id="SDC95984.1"/>
    </source>
</evidence>
<dbReference type="RefSeq" id="WP_342713828.1">
    <property type="nucleotide sequence ID" value="NZ_FMYQ01000012.1"/>
</dbReference>
<dbReference type="STRING" id="416944.SAMN05421548_112118"/>
<dbReference type="Gene3D" id="2.40.50.100">
    <property type="match status" value="2"/>
</dbReference>
<evidence type="ECO:0000256" key="4">
    <source>
        <dbReference type="ARBA" id="ARBA00022764"/>
    </source>
</evidence>